<sequence length="246" mass="27190">MTVKSRNLIEVDFCLFDLDGTIIKTTEAVEKAWTALCLKHGVDPEELFRHSHGTRTEEVIKRFFPQLNDKLDSAVEEIELAIGRDYPESVSLIPGASQLLSSLDNPTEGTFSERNWAIVTSGAHIARTWFDGILRDIGPPKVFITGFDVTRGKPDPQGYAMASQRLSEVWCKDSKAVRNVVFEDAPVGIQAGKKIGAIVVGITSSYPKEILWAAGADYVVPDLSGIKVLENTRQRIKLEVTNCVSR</sequence>
<protein>
    <submittedName>
        <fullName evidence="1">LADA_0E07426g1_1</fullName>
    </submittedName>
</protein>
<dbReference type="InterPro" id="IPR041492">
    <property type="entry name" value="HAD_2"/>
</dbReference>
<dbReference type="AlphaFoldDB" id="A0A1G4JD31"/>
<dbReference type="OrthoDB" id="40579at2759"/>
<organism evidence="1 2">
    <name type="scientific">Lachancea dasiensis</name>
    <dbReference type="NCBI Taxonomy" id="1072105"/>
    <lineage>
        <taxon>Eukaryota</taxon>
        <taxon>Fungi</taxon>
        <taxon>Dikarya</taxon>
        <taxon>Ascomycota</taxon>
        <taxon>Saccharomycotina</taxon>
        <taxon>Saccharomycetes</taxon>
        <taxon>Saccharomycetales</taxon>
        <taxon>Saccharomycetaceae</taxon>
        <taxon>Lachancea</taxon>
    </lineage>
</organism>
<dbReference type="PANTHER" id="PTHR43481:SF9">
    <property type="entry name" value="2-DEOXYGLUCOSE-6-PHOSPHATE PHOSPHATASE 1-RELATED"/>
    <property type="match status" value="1"/>
</dbReference>
<keyword evidence="2" id="KW-1185">Reference proteome</keyword>
<dbReference type="GO" id="GO:0003850">
    <property type="term" value="F:2-deoxyglucose-6-phosphatase activity"/>
    <property type="evidence" value="ECO:0007669"/>
    <property type="project" value="TreeGrafter"/>
</dbReference>
<proteinExistence type="predicted"/>
<dbReference type="Gene3D" id="3.40.50.1000">
    <property type="entry name" value="HAD superfamily/HAD-like"/>
    <property type="match status" value="1"/>
</dbReference>
<dbReference type="SUPFAM" id="SSF56784">
    <property type="entry name" value="HAD-like"/>
    <property type="match status" value="1"/>
</dbReference>
<reference evidence="2" key="1">
    <citation type="submission" date="2016-03" db="EMBL/GenBank/DDBJ databases">
        <authorList>
            <person name="Devillers H."/>
        </authorList>
    </citation>
    <scope>NUCLEOTIDE SEQUENCE [LARGE SCALE GENOMIC DNA]</scope>
</reference>
<dbReference type="InterPro" id="IPR051806">
    <property type="entry name" value="HAD-like_SPP"/>
</dbReference>
<dbReference type="Pfam" id="PF13419">
    <property type="entry name" value="HAD_2"/>
    <property type="match status" value="1"/>
</dbReference>
<dbReference type="SFLD" id="SFLDG01129">
    <property type="entry name" value="C1.5:_HAD__Beta-PGM__Phosphata"/>
    <property type="match status" value="1"/>
</dbReference>
<dbReference type="SFLD" id="SFLDS00003">
    <property type="entry name" value="Haloacid_Dehalogenase"/>
    <property type="match status" value="1"/>
</dbReference>
<dbReference type="InterPro" id="IPR036412">
    <property type="entry name" value="HAD-like_sf"/>
</dbReference>
<dbReference type="EMBL" id="LT598455">
    <property type="protein sequence ID" value="SCU87979.1"/>
    <property type="molecule type" value="Genomic_DNA"/>
</dbReference>
<accession>A0A1G4JD31</accession>
<evidence type="ECO:0000313" key="2">
    <source>
        <dbReference type="Proteomes" id="UP000190274"/>
    </source>
</evidence>
<dbReference type="InterPro" id="IPR023214">
    <property type="entry name" value="HAD_sf"/>
</dbReference>
<dbReference type="Gene3D" id="1.10.150.240">
    <property type="entry name" value="Putative phosphatase, domain 2"/>
    <property type="match status" value="1"/>
</dbReference>
<name>A0A1G4JD31_9SACH</name>
<dbReference type="InterPro" id="IPR023198">
    <property type="entry name" value="PGP-like_dom2"/>
</dbReference>
<evidence type="ECO:0000313" key="1">
    <source>
        <dbReference type="EMBL" id="SCU87979.1"/>
    </source>
</evidence>
<gene>
    <name evidence="1" type="ORF">LADA_0E07426G</name>
</gene>
<dbReference type="STRING" id="1266660.A0A1G4JD31"/>
<dbReference type="PANTHER" id="PTHR43481">
    <property type="entry name" value="FRUCTOSE-1-PHOSPHATE PHOSPHATASE"/>
    <property type="match status" value="1"/>
</dbReference>
<dbReference type="Proteomes" id="UP000190274">
    <property type="component" value="Chromosome E"/>
</dbReference>
<dbReference type="CDD" id="cd07527">
    <property type="entry name" value="HAD_ScGPP-like"/>
    <property type="match status" value="1"/>
</dbReference>